<accession>Q4CXR6</accession>
<dbReference type="Gene3D" id="3.40.50.1820">
    <property type="entry name" value="alpha/beta hydrolase"/>
    <property type="match status" value="1"/>
</dbReference>
<dbReference type="EMBL" id="AAHK01001514">
    <property type="protein sequence ID" value="EAN85065.1"/>
    <property type="molecule type" value="Genomic_DNA"/>
</dbReference>
<dbReference type="InterPro" id="IPR007751">
    <property type="entry name" value="DUF676_lipase-like"/>
</dbReference>
<dbReference type="PANTHER" id="PTHR12482">
    <property type="entry name" value="LIPASE ROG1-RELATED-RELATED"/>
    <property type="match status" value="1"/>
</dbReference>
<dbReference type="SUPFAM" id="SSF53474">
    <property type="entry name" value="alpha/beta-Hydrolases"/>
    <property type="match status" value="1"/>
</dbReference>
<dbReference type="InterPro" id="IPR029058">
    <property type="entry name" value="AB_hydrolase_fold"/>
</dbReference>
<reference evidence="3 4" key="1">
    <citation type="journal article" date="2005" name="Science">
        <title>The genome sequence of Trypanosoma cruzi, etiologic agent of Chagas disease.</title>
        <authorList>
            <person name="El-Sayed N.M."/>
            <person name="Myler P.J."/>
            <person name="Bartholomeu D.C."/>
            <person name="Nilsson D."/>
            <person name="Aggarwal G."/>
            <person name="Tran A.N."/>
            <person name="Ghedin E."/>
            <person name="Worthey E.A."/>
            <person name="Delcher A.L."/>
            <person name="Blandin G."/>
            <person name="Westenberger S.J."/>
            <person name="Caler E."/>
            <person name="Cerqueira G.C."/>
            <person name="Branche C."/>
            <person name="Haas B."/>
            <person name="Anupama A."/>
            <person name="Arner E."/>
            <person name="Aslund L."/>
            <person name="Attipoe P."/>
            <person name="Bontempi E."/>
            <person name="Bringaud F."/>
            <person name="Burton P."/>
            <person name="Cadag E."/>
            <person name="Campbell D.A."/>
            <person name="Carrington M."/>
            <person name="Crabtree J."/>
            <person name="Darban H."/>
            <person name="da Silveira J.F."/>
            <person name="de Jong P."/>
            <person name="Edwards K."/>
            <person name="Englund P.T."/>
            <person name="Fazelina G."/>
            <person name="Feldblyum T."/>
            <person name="Ferella M."/>
            <person name="Frasch A.C."/>
            <person name="Gull K."/>
            <person name="Horn D."/>
            <person name="Hou L."/>
            <person name="Huang Y."/>
            <person name="Kindlund E."/>
            <person name="Klingbeil M."/>
            <person name="Kluge S."/>
            <person name="Koo H."/>
            <person name="Lacerda D."/>
            <person name="Levin M.J."/>
            <person name="Lorenzi H."/>
            <person name="Louie T."/>
            <person name="Machado C.R."/>
            <person name="McCulloch R."/>
            <person name="McKenna A."/>
            <person name="Mizuno Y."/>
            <person name="Mottram J.C."/>
            <person name="Nelson S."/>
            <person name="Ochaya S."/>
            <person name="Osoegawa K."/>
            <person name="Pai G."/>
            <person name="Parsons M."/>
            <person name="Pentony M."/>
            <person name="Pettersson U."/>
            <person name="Pop M."/>
            <person name="Ramirez J.L."/>
            <person name="Rinta J."/>
            <person name="Robertson L."/>
            <person name="Salzberg S.L."/>
            <person name="Sanchez D.O."/>
            <person name="Seyler A."/>
            <person name="Sharma R."/>
            <person name="Shetty J."/>
            <person name="Simpson A.J."/>
            <person name="Sisk E."/>
            <person name="Tammi M.T."/>
            <person name="Tarleton R."/>
            <person name="Teixeira S."/>
            <person name="Van Aken S."/>
            <person name="Vogt C."/>
            <person name="Ward P.N."/>
            <person name="Wickstead B."/>
            <person name="Wortman J."/>
            <person name="White O."/>
            <person name="Fraser C.M."/>
            <person name="Stuart K.D."/>
            <person name="Andersson B."/>
        </authorList>
    </citation>
    <scope>NUCLEOTIDE SEQUENCE [LARGE SCALE GENOMIC DNA]</scope>
    <source>
        <strain evidence="3 4">CL Brener</strain>
    </source>
</reference>
<sequence length="384" mass="43368">MRYSLSLFFFFFLCVCVYMRRGGNDLCPFINGCCLFFSFFTLDQVRMKHRLVVLQHGSHGTHRDLGCLARFLRALDSPPIVLEPQVNEGFRTDDGVVVCGARLAKEVVRFLSGLCSGESLGPATHMTPLVDGKKTVQLSFISHSMGGLIVREALPQLVREVQRHEGCLRVEWKVFCSIATPHGGTRHMDAFIRSYVGRLIGRVYSTAYHDMLLQSNVLTERLISAEHLASLGLFEHRLLISSMHDLLVPLMSSGFMLKPSQFCGMSPAAREEREMAMCASSEEEMHSKRHRIVKLTSEDWPHDHYPVERRIAEAMLEGAGAFDSILVDFSHVQKHCDDPHTRRTAEQLSHRALVCKEPICQMGLEEVFCFVSRWVANVLAACHC</sequence>
<feature type="domain" description="DUF676" evidence="2">
    <location>
        <begin position="48"/>
        <end position="252"/>
    </location>
</feature>
<dbReference type="InParanoid" id="Q4CXR6"/>
<dbReference type="Pfam" id="PF05057">
    <property type="entry name" value="DUF676"/>
    <property type="match status" value="1"/>
</dbReference>
<dbReference type="ESTHER" id="trycr-q4cxr6">
    <property type="family name" value="Duf_676"/>
</dbReference>
<dbReference type="InterPro" id="IPR044294">
    <property type="entry name" value="Lipase-like"/>
</dbReference>
<feature type="signal peptide" evidence="1">
    <location>
        <begin position="1"/>
        <end position="19"/>
    </location>
</feature>
<evidence type="ECO:0000313" key="3">
    <source>
        <dbReference type="EMBL" id="EAN85065.1"/>
    </source>
</evidence>
<dbReference type="RefSeq" id="XP_806916.1">
    <property type="nucleotide sequence ID" value="XM_801823.1"/>
</dbReference>
<dbReference type="GeneID" id="3537054"/>
<dbReference type="Proteomes" id="UP000002296">
    <property type="component" value="Unassembled WGS sequence"/>
</dbReference>
<evidence type="ECO:0000259" key="2">
    <source>
        <dbReference type="Pfam" id="PF05057"/>
    </source>
</evidence>
<dbReference type="PaxDb" id="353153-Q4CXR6"/>
<protein>
    <recommendedName>
        <fullName evidence="2">DUF676 domain-containing protein</fullName>
    </recommendedName>
</protein>
<dbReference type="AlphaFoldDB" id="Q4CXR6"/>
<feature type="chain" id="PRO_5004236351" description="DUF676 domain-containing protein" evidence="1">
    <location>
        <begin position="20"/>
        <end position="384"/>
    </location>
</feature>
<gene>
    <name evidence="3" type="ORF">Tc00.1047053511209.40</name>
</gene>
<keyword evidence="1" id="KW-0732">Signal</keyword>
<organism evidence="3 4">
    <name type="scientific">Trypanosoma cruzi (strain CL Brener)</name>
    <dbReference type="NCBI Taxonomy" id="353153"/>
    <lineage>
        <taxon>Eukaryota</taxon>
        <taxon>Discoba</taxon>
        <taxon>Euglenozoa</taxon>
        <taxon>Kinetoplastea</taxon>
        <taxon>Metakinetoplastina</taxon>
        <taxon>Trypanosomatida</taxon>
        <taxon>Trypanosomatidae</taxon>
        <taxon>Trypanosoma</taxon>
        <taxon>Schizotrypanum</taxon>
    </lineage>
</organism>
<evidence type="ECO:0000256" key="1">
    <source>
        <dbReference type="SAM" id="SignalP"/>
    </source>
</evidence>
<name>Q4CXR6_TRYCC</name>
<evidence type="ECO:0000313" key="4">
    <source>
        <dbReference type="Proteomes" id="UP000002296"/>
    </source>
</evidence>
<dbReference type="KEGG" id="tcr:511209.40"/>
<comment type="caution">
    <text evidence="3">The sequence shown here is derived from an EMBL/GenBank/DDBJ whole genome shotgun (WGS) entry which is preliminary data.</text>
</comment>
<proteinExistence type="predicted"/>
<keyword evidence="4" id="KW-1185">Reference proteome</keyword>
<dbReference type="PANTHER" id="PTHR12482:SF5">
    <property type="entry name" value="DUF676 DOMAIN-CONTAINING PROTEIN"/>
    <property type="match status" value="1"/>
</dbReference>
<dbReference type="eggNOG" id="ENOG502S81T">
    <property type="taxonomic scope" value="Eukaryota"/>
</dbReference>